<dbReference type="OrthoDB" id="9789603at2"/>
<dbReference type="PANTHER" id="PTHR43877:SF1">
    <property type="entry name" value="ACETYLTRANSFERASE"/>
    <property type="match status" value="1"/>
</dbReference>
<dbReference type="InterPro" id="IPR000182">
    <property type="entry name" value="GNAT_dom"/>
</dbReference>
<dbReference type="PANTHER" id="PTHR43877">
    <property type="entry name" value="AMINOALKYLPHOSPHONATE N-ACETYLTRANSFERASE-RELATED-RELATED"/>
    <property type="match status" value="1"/>
</dbReference>
<evidence type="ECO:0000256" key="2">
    <source>
        <dbReference type="ARBA" id="ARBA00023315"/>
    </source>
</evidence>
<dbReference type="InterPro" id="IPR016181">
    <property type="entry name" value="Acyl_CoA_acyltransferase"/>
</dbReference>
<dbReference type="EMBL" id="AONH01000004">
    <property type="protein sequence ID" value="KGM89008.1"/>
    <property type="molecule type" value="Genomic_DNA"/>
</dbReference>
<dbReference type="Pfam" id="PF00583">
    <property type="entry name" value="Acetyltransf_1"/>
    <property type="match status" value="1"/>
</dbReference>
<dbReference type="HOGENOM" id="CLU_139687_1_0_5"/>
<evidence type="ECO:0000259" key="3">
    <source>
        <dbReference type="PROSITE" id="PS51186"/>
    </source>
</evidence>
<keyword evidence="2" id="KW-0012">Acyltransferase</keyword>
<dbReference type="InterPro" id="IPR050832">
    <property type="entry name" value="Bact_Acetyltransf"/>
</dbReference>
<organism evidence="4 5">
    <name type="scientific">Roseovarius mucosus DSM 17069</name>
    <dbReference type="NCBI Taxonomy" id="1288298"/>
    <lineage>
        <taxon>Bacteria</taxon>
        <taxon>Pseudomonadati</taxon>
        <taxon>Pseudomonadota</taxon>
        <taxon>Alphaproteobacteria</taxon>
        <taxon>Rhodobacterales</taxon>
        <taxon>Roseobacteraceae</taxon>
        <taxon>Roseovarius</taxon>
    </lineage>
</organism>
<dbReference type="CDD" id="cd04301">
    <property type="entry name" value="NAT_SF"/>
    <property type="match status" value="1"/>
</dbReference>
<dbReference type="PROSITE" id="PS51186">
    <property type="entry name" value="GNAT"/>
    <property type="match status" value="1"/>
</dbReference>
<keyword evidence="1 4" id="KW-0808">Transferase</keyword>
<reference evidence="4 5" key="1">
    <citation type="submission" date="2013-01" db="EMBL/GenBank/DDBJ databases">
        <authorList>
            <person name="Fiebig A."/>
            <person name="Goeker M."/>
            <person name="Klenk H.-P.P."/>
        </authorList>
    </citation>
    <scope>NUCLEOTIDE SEQUENCE [LARGE SCALE GENOMIC DNA]</scope>
    <source>
        <strain evidence="4 5">DSM 17069</strain>
    </source>
</reference>
<dbReference type="Proteomes" id="UP000030021">
    <property type="component" value="Unassembled WGS sequence"/>
</dbReference>
<accession>A0A0A0HSF2</accession>
<evidence type="ECO:0000313" key="5">
    <source>
        <dbReference type="Proteomes" id="UP000030021"/>
    </source>
</evidence>
<proteinExistence type="predicted"/>
<dbReference type="SUPFAM" id="SSF55729">
    <property type="entry name" value="Acyl-CoA N-acyltransferases (Nat)"/>
    <property type="match status" value="1"/>
</dbReference>
<evidence type="ECO:0000313" key="4">
    <source>
        <dbReference type="EMBL" id="KGM89008.1"/>
    </source>
</evidence>
<comment type="caution">
    <text evidence="4">The sequence shown here is derived from an EMBL/GenBank/DDBJ whole genome shotgun (WGS) entry which is preliminary data.</text>
</comment>
<dbReference type="RefSeq" id="WP_052115261.1">
    <property type="nucleotide sequence ID" value="NZ_KN293977.1"/>
</dbReference>
<gene>
    <name evidence="4" type="ORF">rosmuc_00974</name>
</gene>
<feature type="domain" description="N-acetyltransferase" evidence="3">
    <location>
        <begin position="8"/>
        <end position="158"/>
    </location>
</feature>
<dbReference type="eggNOG" id="COG0456">
    <property type="taxonomic scope" value="Bacteria"/>
</dbReference>
<dbReference type="PATRIC" id="fig|1288298.3.peg.987"/>
<evidence type="ECO:0000256" key="1">
    <source>
        <dbReference type="ARBA" id="ARBA00022679"/>
    </source>
</evidence>
<dbReference type="Gene3D" id="3.40.630.30">
    <property type="match status" value="1"/>
</dbReference>
<sequence length="158" mass="17296">MTLDTAPVRVQPGSGQAEAILDLIRRSFAQMEGRIDPPSSMHRLTVESVDQHCRNGEVWTIGTPPVACVFLTPKSGCLYLGKLAVDAAWRGQGLAARLVDLATDRARARGLDAVELQVRVELTENHRAFARMGFVKTGETAHPGYDRPTSITMQRIVT</sequence>
<name>A0A0A0HSF2_9RHOB</name>
<dbReference type="GO" id="GO:0016747">
    <property type="term" value="F:acyltransferase activity, transferring groups other than amino-acyl groups"/>
    <property type="evidence" value="ECO:0007669"/>
    <property type="project" value="InterPro"/>
</dbReference>
<protein>
    <submittedName>
        <fullName evidence="4">Putative acetyltransferase</fullName>
    </submittedName>
</protein>
<dbReference type="AlphaFoldDB" id="A0A0A0HSF2"/>